<accession>A0A139SUN3</accession>
<protein>
    <submittedName>
        <fullName evidence="5">DNA methyltransferase</fullName>
    </submittedName>
</protein>
<evidence type="ECO:0000256" key="3">
    <source>
        <dbReference type="ARBA" id="ARBA00022691"/>
    </source>
</evidence>
<proteinExistence type="predicted"/>
<feature type="binding site" evidence="4">
    <location>
        <position position="203"/>
    </location>
    <ligand>
        <name>S-adenosyl-L-methionine</name>
        <dbReference type="ChEBI" id="CHEBI:59789"/>
    </ligand>
</feature>
<evidence type="ECO:0000256" key="4">
    <source>
        <dbReference type="PIRSR" id="PIRSR000398-1"/>
    </source>
</evidence>
<dbReference type="GO" id="GO:0006298">
    <property type="term" value="P:mismatch repair"/>
    <property type="evidence" value="ECO:0007669"/>
    <property type="project" value="TreeGrafter"/>
</dbReference>
<keyword evidence="3" id="KW-0949">S-adenosyl-L-methionine</keyword>
<dbReference type="InterPro" id="IPR012327">
    <property type="entry name" value="MeTrfase_D12"/>
</dbReference>
<dbReference type="InterPro" id="IPR029063">
    <property type="entry name" value="SAM-dependent_MTases_sf"/>
</dbReference>
<dbReference type="GO" id="GO:0009007">
    <property type="term" value="F:site-specific DNA-methyltransferase (adenine-specific) activity"/>
    <property type="evidence" value="ECO:0007669"/>
    <property type="project" value="UniProtKB-EC"/>
</dbReference>
<dbReference type="PANTHER" id="PTHR30481:SF4">
    <property type="entry name" value="SITE-SPECIFIC DNA-METHYLTRANSFERASE (ADENINE-SPECIFIC)"/>
    <property type="match status" value="1"/>
</dbReference>
<evidence type="ECO:0000256" key="2">
    <source>
        <dbReference type="ARBA" id="ARBA00022679"/>
    </source>
</evidence>
<dbReference type="Gene3D" id="3.40.50.150">
    <property type="entry name" value="Vaccinia Virus protein VP39"/>
    <property type="match status" value="2"/>
</dbReference>
<comment type="caution">
    <text evidence="5">The sequence shown here is derived from an EMBL/GenBank/DDBJ whole genome shotgun (WGS) entry which is preliminary data.</text>
</comment>
<dbReference type="Proteomes" id="UP000072660">
    <property type="component" value="Unassembled WGS sequence"/>
</dbReference>
<gene>
    <name evidence="5" type="ORF">AXE65_02015</name>
</gene>
<sequence>MDNPSDAVPTLSRNRKRRIAFGWYGGKFSHLDWLPDLLPEAPHVHHYCEPFAGSAAVLLNRAPASVETYNDIDGEVVNFFRVLRDQPDELIRAIALTPFSREEYHQAIYEDTQELNAVERARRFYIRARQTRTGLAQTASLGRWANCKNTSRGGMSGVVSRWLGGVEALDSIAQRLLRVQIENRPAVDVIRLYDSPQTLFYCDPPYLHATRGDSKAYGFEMDESQHKDLAQVLNDCQGMVAVSGYEHPLMDELFPQKKWMKTKGADKTIHSTKDKRAEFLWTNYDPHQQKELFS</sequence>
<dbReference type="PANTHER" id="PTHR30481">
    <property type="entry name" value="DNA ADENINE METHYLASE"/>
    <property type="match status" value="1"/>
</dbReference>
<name>A0A139SUN3_9GAMM</name>
<feature type="binding site" evidence="4">
    <location>
        <position position="27"/>
    </location>
    <ligand>
        <name>S-adenosyl-L-methionine</name>
        <dbReference type="ChEBI" id="CHEBI:59789"/>
    </ligand>
</feature>
<dbReference type="GO" id="GO:0032259">
    <property type="term" value="P:methylation"/>
    <property type="evidence" value="ECO:0007669"/>
    <property type="project" value="UniProtKB-KW"/>
</dbReference>
<dbReference type="AlphaFoldDB" id="A0A139SUN3"/>
<dbReference type="PRINTS" id="PR00505">
    <property type="entry name" value="D12N6MTFRASE"/>
</dbReference>
<keyword evidence="1 5" id="KW-0489">Methyltransferase</keyword>
<dbReference type="SUPFAM" id="SSF53335">
    <property type="entry name" value="S-adenosyl-L-methionine-dependent methyltransferases"/>
    <property type="match status" value="1"/>
</dbReference>
<reference evidence="5 6" key="1">
    <citation type="submission" date="2016-02" db="EMBL/GenBank/DDBJ databases">
        <authorList>
            <person name="Wen L."/>
            <person name="He K."/>
            <person name="Yang H."/>
        </authorList>
    </citation>
    <scope>NUCLEOTIDE SEQUENCE [LARGE SCALE GENOMIC DNA]</scope>
    <source>
        <strain evidence="5 6">CV58</strain>
    </source>
</reference>
<dbReference type="GO" id="GO:0043565">
    <property type="term" value="F:sequence-specific DNA binding"/>
    <property type="evidence" value="ECO:0007669"/>
    <property type="project" value="TreeGrafter"/>
</dbReference>
<feature type="binding site" evidence="4">
    <location>
        <position position="23"/>
    </location>
    <ligand>
        <name>S-adenosyl-L-methionine</name>
        <dbReference type="ChEBI" id="CHEBI:59789"/>
    </ligand>
</feature>
<evidence type="ECO:0000313" key="5">
    <source>
        <dbReference type="EMBL" id="KXU38306.1"/>
    </source>
</evidence>
<evidence type="ECO:0000256" key="1">
    <source>
        <dbReference type="ARBA" id="ARBA00022603"/>
    </source>
</evidence>
<dbReference type="GO" id="GO:1904047">
    <property type="term" value="F:S-adenosyl-L-methionine binding"/>
    <property type="evidence" value="ECO:0007669"/>
    <property type="project" value="TreeGrafter"/>
</dbReference>
<dbReference type="GO" id="GO:0009307">
    <property type="term" value="P:DNA restriction-modification system"/>
    <property type="evidence" value="ECO:0007669"/>
    <property type="project" value="InterPro"/>
</dbReference>
<dbReference type="EMBL" id="LSZO01000145">
    <property type="protein sequence ID" value="KXU38306.1"/>
    <property type="molecule type" value="Genomic_DNA"/>
</dbReference>
<dbReference type="InterPro" id="IPR012263">
    <property type="entry name" value="M_m6A_EcoRV"/>
</dbReference>
<keyword evidence="2 5" id="KW-0808">Transferase</keyword>
<keyword evidence="6" id="KW-1185">Reference proteome</keyword>
<feature type="binding site" evidence="4">
    <location>
        <position position="71"/>
    </location>
    <ligand>
        <name>S-adenosyl-L-methionine</name>
        <dbReference type="ChEBI" id="CHEBI:59789"/>
    </ligand>
</feature>
<evidence type="ECO:0000313" key="6">
    <source>
        <dbReference type="Proteomes" id="UP000072660"/>
    </source>
</evidence>
<dbReference type="Pfam" id="PF02086">
    <property type="entry name" value="MethyltransfD12"/>
    <property type="match status" value="1"/>
</dbReference>
<dbReference type="PIRSF" id="PIRSF000398">
    <property type="entry name" value="M_m6A_EcoRV"/>
    <property type="match status" value="1"/>
</dbReference>
<organism evidence="5 6">
    <name type="scientific">Ventosimonas gracilis</name>
    <dbReference type="NCBI Taxonomy" id="1680762"/>
    <lineage>
        <taxon>Bacteria</taxon>
        <taxon>Pseudomonadati</taxon>
        <taxon>Pseudomonadota</taxon>
        <taxon>Gammaproteobacteria</taxon>
        <taxon>Pseudomonadales</taxon>
        <taxon>Ventosimonadaceae</taxon>
        <taxon>Ventosimonas</taxon>
    </lineage>
</organism>